<dbReference type="AlphaFoldDB" id="A0A7W3LJI6"/>
<sequence>MSFESLPSDLPSGRLVAPDPDSVHERWADRPVLWVSDEPLVDAGDLWADLYGRREKTGLYPLLLDGLYGEPTRPWHDGELGHVPAGAIDVLAADGVLRRFWDAVTENEHAAPLNDPWPGLADPGIGVSDPDDVAVELAEGLAIGVGRFLGLVPAGRGADTLSLVGWHGPLNHTDHTQEISAIVRSWEERFGARVVKVGFDMLDLSVAAPPRTPEHARRVAAEHLAFCPDNVWQGSGDFETYAVSLVDAERWHFWWD</sequence>
<reference evidence="3 4" key="1">
    <citation type="submission" date="2020-08" db="EMBL/GenBank/DDBJ databases">
        <title>Genomic Encyclopedia of Type Strains, Phase IV (KMG-IV): sequencing the most valuable type-strain genomes for metagenomic binning, comparative biology and taxonomic classification.</title>
        <authorList>
            <person name="Goeker M."/>
        </authorList>
    </citation>
    <scope>NUCLEOTIDE SEQUENCE [LARGE SCALE GENOMIC DNA]</scope>
    <source>
        <strain evidence="3 4">DSM 44197</strain>
    </source>
</reference>
<evidence type="ECO:0000313" key="4">
    <source>
        <dbReference type="Proteomes" id="UP000572680"/>
    </source>
</evidence>
<evidence type="ECO:0000313" key="3">
    <source>
        <dbReference type="EMBL" id="MBA8949230.1"/>
    </source>
</evidence>
<feature type="domain" description="DUF4253" evidence="2">
    <location>
        <begin position="149"/>
        <end position="256"/>
    </location>
</feature>
<evidence type="ECO:0000259" key="2">
    <source>
        <dbReference type="Pfam" id="PF14062"/>
    </source>
</evidence>
<dbReference type="EMBL" id="JACJIA010000001">
    <property type="protein sequence ID" value="MBA8949230.1"/>
    <property type="molecule type" value="Genomic_DNA"/>
</dbReference>
<gene>
    <name evidence="3" type="ORF">HNR61_000828</name>
</gene>
<protein>
    <recommendedName>
        <fullName evidence="2">DUF4253 domain-containing protein</fullName>
    </recommendedName>
</protein>
<dbReference type="RefSeq" id="WP_182841711.1">
    <property type="nucleotide sequence ID" value="NZ_BAAALP010000003.1"/>
</dbReference>
<proteinExistence type="predicted"/>
<evidence type="ECO:0000256" key="1">
    <source>
        <dbReference type="SAM" id="MobiDB-lite"/>
    </source>
</evidence>
<dbReference type="Proteomes" id="UP000572680">
    <property type="component" value="Unassembled WGS sequence"/>
</dbReference>
<keyword evidence="4" id="KW-1185">Reference proteome</keyword>
<organism evidence="3 4">
    <name type="scientific">Actinomadura namibiensis</name>
    <dbReference type="NCBI Taxonomy" id="182080"/>
    <lineage>
        <taxon>Bacteria</taxon>
        <taxon>Bacillati</taxon>
        <taxon>Actinomycetota</taxon>
        <taxon>Actinomycetes</taxon>
        <taxon>Streptosporangiales</taxon>
        <taxon>Thermomonosporaceae</taxon>
        <taxon>Actinomadura</taxon>
    </lineage>
</organism>
<dbReference type="InterPro" id="IPR025349">
    <property type="entry name" value="DUF4253"/>
</dbReference>
<name>A0A7W3LJI6_ACTNM</name>
<dbReference type="Pfam" id="PF14062">
    <property type="entry name" value="DUF4253"/>
    <property type="match status" value="1"/>
</dbReference>
<comment type="caution">
    <text evidence="3">The sequence shown here is derived from an EMBL/GenBank/DDBJ whole genome shotgun (WGS) entry which is preliminary data.</text>
</comment>
<feature type="region of interest" description="Disordered" evidence="1">
    <location>
        <begin position="1"/>
        <end position="21"/>
    </location>
</feature>
<accession>A0A7W3LJI6</accession>